<feature type="transmembrane region" description="Helical" evidence="1">
    <location>
        <begin position="15"/>
        <end position="38"/>
    </location>
</feature>
<name>A0A4Q2JZK8_9ACTN</name>
<dbReference type="AlphaFoldDB" id="A0A4Q2JZK8"/>
<dbReference type="OrthoDB" id="3223943at2"/>
<organism evidence="2 3">
    <name type="scientific">Senegalimassilia faecalis</name>
    <dbReference type="NCBI Taxonomy" id="2509433"/>
    <lineage>
        <taxon>Bacteria</taxon>
        <taxon>Bacillati</taxon>
        <taxon>Actinomycetota</taxon>
        <taxon>Coriobacteriia</taxon>
        <taxon>Coriobacteriales</taxon>
        <taxon>Coriobacteriaceae</taxon>
        <taxon>Senegalimassilia</taxon>
    </lineage>
</organism>
<evidence type="ECO:0000313" key="2">
    <source>
        <dbReference type="EMBL" id="RXZ54545.1"/>
    </source>
</evidence>
<dbReference type="Pfam" id="PF19484">
    <property type="entry name" value="DUF6020"/>
    <property type="match status" value="1"/>
</dbReference>
<feature type="transmembrane region" description="Helical" evidence="1">
    <location>
        <begin position="216"/>
        <end position="234"/>
    </location>
</feature>
<reference evidence="2 3" key="1">
    <citation type="submission" date="2019-01" db="EMBL/GenBank/DDBJ databases">
        <title>Senegalimassilia sp. nov. KGMB04484 isolated human feces.</title>
        <authorList>
            <person name="Han K.-I."/>
            <person name="Kim J.-S."/>
            <person name="Lee K.C."/>
            <person name="Suh M.K."/>
            <person name="Eom M.K."/>
            <person name="Lee J.H."/>
            <person name="Park S.-H."/>
            <person name="Kang S.W."/>
            <person name="Park J.-E."/>
            <person name="Oh B.S."/>
            <person name="Yu S.Y."/>
            <person name="Choi S.-H."/>
            <person name="Lee D.H."/>
            <person name="Yoon H."/>
            <person name="Kim B.-Y."/>
            <person name="Lee J.H."/>
            <person name="Lee J.-S."/>
        </authorList>
    </citation>
    <scope>NUCLEOTIDE SEQUENCE [LARGE SCALE GENOMIC DNA]</scope>
    <source>
        <strain evidence="2 3">KGMB04484</strain>
    </source>
</reference>
<sequence>MAIFVFAVSRDFRKYLGGLTVCVALLYCVITGPIYSFANVVPAHFSEAIGVPLQQIGKAIHDGGDISEEDQVFLAQILPLESWGSLYDSSSPNYIKFAPDFNDEFLESNKASFVCAWVRVGINNPGTYVKAWIDQTKDYWSLKSHTWYVVGSGLGDFATQDSVDSGFSWPVSEAFLNDALNLAVLAFPHLYSIGSLAWLMVLCFFIAVIKKRCSGAIFCIPFIILWATFLLAAPASDFRYMFALHLAIPLFLLFGFCDLKPRNSVDLHADKDLKIRLSLNE</sequence>
<dbReference type="Proteomes" id="UP000293345">
    <property type="component" value="Unassembled WGS sequence"/>
</dbReference>
<feature type="transmembrane region" description="Helical" evidence="1">
    <location>
        <begin position="240"/>
        <end position="259"/>
    </location>
</feature>
<evidence type="ECO:0000313" key="3">
    <source>
        <dbReference type="Proteomes" id="UP000293345"/>
    </source>
</evidence>
<keyword evidence="1" id="KW-0472">Membrane</keyword>
<comment type="caution">
    <text evidence="2">The sequence shown here is derived from an EMBL/GenBank/DDBJ whole genome shotgun (WGS) entry which is preliminary data.</text>
</comment>
<keyword evidence="3" id="KW-1185">Reference proteome</keyword>
<proteinExistence type="predicted"/>
<protein>
    <submittedName>
        <fullName evidence="2">Uncharacterized protein</fullName>
    </submittedName>
</protein>
<dbReference type="EMBL" id="SDPW01000001">
    <property type="protein sequence ID" value="RXZ54545.1"/>
    <property type="molecule type" value="Genomic_DNA"/>
</dbReference>
<evidence type="ECO:0000256" key="1">
    <source>
        <dbReference type="SAM" id="Phobius"/>
    </source>
</evidence>
<gene>
    <name evidence="2" type="ORF">ET524_08675</name>
</gene>
<keyword evidence="1" id="KW-0812">Transmembrane</keyword>
<keyword evidence="1" id="KW-1133">Transmembrane helix</keyword>
<accession>A0A4Q2JZK8</accession>
<feature type="transmembrane region" description="Helical" evidence="1">
    <location>
        <begin position="190"/>
        <end position="209"/>
    </location>
</feature>
<dbReference type="InterPro" id="IPR046062">
    <property type="entry name" value="DUF6020"/>
</dbReference>